<evidence type="ECO:0000313" key="3">
    <source>
        <dbReference type="Proteomes" id="UP000238176"/>
    </source>
</evidence>
<evidence type="ECO:0000313" key="2">
    <source>
        <dbReference type="EMBL" id="PRY53526.1"/>
    </source>
</evidence>
<protein>
    <submittedName>
        <fullName evidence="2">Uncharacterized protein</fullName>
    </submittedName>
</protein>
<keyword evidence="1" id="KW-1133">Transmembrane helix</keyword>
<dbReference type="RefSeq" id="WP_181245988.1">
    <property type="nucleotide sequence ID" value="NZ_PVTJ01000017.1"/>
</dbReference>
<keyword evidence="1" id="KW-0472">Membrane</keyword>
<name>A0A2T0U6H7_9ACTN</name>
<gene>
    <name evidence="2" type="ORF">B0I28_11725</name>
</gene>
<accession>A0A2T0U6H7</accession>
<sequence>MSRRSRNALLDNAVAIVGWIAVAALVAALLGYRQAWAVVVACLVVQLLAGGRIR</sequence>
<feature type="transmembrane region" description="Helical" evidence="1">
    <location>
        <begin position="12"/>
        <end position="30"/>
    </location>
</feature>
<proteinExistence type="predicted"/>
<keyword evidence="1" id="KW-0812">Transmembrane</keyword>
<organism evidence="2 3">
    <name type="scientific">Glycomyces artemisiae</name>
    <dbReference type="NCBI Taxonomy" id="1076443"/>
    <lineage>
        <taxon>Bacteria</taxon>
        <taxon>Bacillati</taxon>
        <taxon>Actinomycetota</taxon>
        <taxon>Actinomycetes</taxon>
        <taxon>Glycomycetales</taxon>
        <taxon>Glycomycetaceae</taxon>
        <taxon>Glycomyces</taxon>
    </lineage>
</organism>
<keyword evidence="3" id="KW-1185">Reference proteome</keyword>
<dbReference type="EMBL" id="PVTJ01000017">
    <property type="protein sequence ID" value="PRY53526.1"/>
    <property type="molecule type" value="Genomic_DNA"/>
</dbReference>
<comment type="caution">
    <text evidence="2">The sequence shown here is derived from an EMBL/GenBank/DDBJ whole genome shotgun (WGS) entry which is preliminary data.</text>
</comment>
<reference evidence="2 3" key="1">
    <citation type="submission" date="2018-03" db="EMBL/GenBank/DDBJ databases">
        <title>Genomic Encyclopedia of Type Strains, Phase III (KMG-III): the genomes of soil and plant-associated and newly described type strains.</title>
        <authorList>
            <person name="Whitman W."/>
        </authorList>
    </citation>
    <scope>NUCLEOTIDE SEQUENCE [LARGE SCALE GENOMIC DNA]</scope>
    <source>
        <strain evidence="2 3">CGMCC 4.7067</strain>
    </source>
</reference>
<feature type="transmembrane region" description="Helical" evidence="1">
    <location>
        <begin position="36"/>
        <end position="53"/>
    </location>
</feature>
<dbReference type="AlphaFoldDB" id="A0A2T0U6H7"/>
<dbReference type="Proteomes" id="UP000238176">
    <property type="component" value="Unassembled WGS sequence"/>
</dbReference>
<evidence type="ECO:0000256" key="1">
    <source>
        <dbReference type="SAM" id="Phobius"/>
    </source>
</evidence>